<comment type="caution">
    <text evidence="1">The sequence shown here is derived from an EMBL/GenBank/DDBJ whole genome shotgun (WGS) entry which is preliminary data.</text>
</comment>
<evidence type="ECO:0000313" key="1">
    <source>
        <dbReference type="EMBL" id="KAA8574089.1"/>
    </source>
</evidence>
<dbReference type="AlphaFoldDB" id="A0A5M9K0X4"/>
<gene>
    <name evidence="1" type="ORF">EYC84_005613</name>
</gene>
<dbReference type="Proteomes" id="UP000322873">
    <property type="component" value="Unassembled WGS sequence"/>
</dbReference>
<sequence>MNVRCIRTGKKLQILSLKVINVSSSHESKDIVVVPSISRERKKKYRAFSYRFRSHPLQGNPLFIPFIPSQIHTSA</sequence>
<name>A0A5M9K0X4_MONFR</name>
<dbReference type="EMBL" id="VICG01000003">
    <property type="protein sequence ID" value="KAA8574089.1"/>
    <property type="molecule type" value="Genomic_DNA"/>
</dbReference>
<accession>A0A5M9K0X4</accession>
<protein>
    <submittedName>
        <fullName evidence="1">Uncharacterized protein</fullName>
    </submittedName>
</protein>
<proteinExistence type="predicted"/>
<evidence type="ECO:0000313" key="2">
    <source>
        <dbReference type="Proteomes" id="UP000322873"/>
    </source>
</evidence>
<keyword evidence="2" id="KW-1185">Reference proteome</keyword>
<organism evidence="1 2">
    <name type="scientific">Monilinia fructicola</name>
    <name type="common">Brown rot fungus</name>
    <name type="synonym">Ciboria fructicola</name>
    <dbReference type="NCBI Taxonomy" id="38448"/>
    <lineage>
        <taxon>Eukaryota</taxon>
        <taxon>Fungi</taxon>
        <taxon>Dikarya</taxon>
        <taxon>Ascomycota</taxon>
        <taxon>Pezizomycotina</taxon>
        <taxon>Leotiomycetes</taxon>
        <taxon>Helotiales</taxon>
        <taxon>Sclerotiniaceae</taxon>
        <taxon>Monilinia</taxon>
    </lineage>
</organism>
<reference evidence="1 2" key="1">
    <citation type="submission" date="2019-06" db="EMBL/GenBank/DDBJ databases">
        <title>Genome Sequence of the Brown Rot Fungal Pathogen Monilinia fructicola.</title>
        <authorList>
            <person name="De Miccolis Angelini R.M."/>
            <person name="Landi L."/>
            <person name="Abate D."/>
            <person name="Pollastro S."/>
            <person name="Romanazzi G."/>
            <person name="Faretra F."/>
        </authorList>
    </citation>
    <scope>NUCLEOTIDE SEQUENCE [LARGE SCALE GENOMIC DNA]</scope>
    <source>
        <strain evidence="1 2">Mfrc123</strain>
    </source>
</reference>